<evidence type="ECO:0000256" key="1">
    <source>
        <dbReference type="ARBA" id="ARBA00004370"/>
    </source>
</evidence>
<dbReference type="Proteomes" id="UP000199421">
    <property type="component" value="Unassembled WGS sequence"/>
</dbReference>
<dbReference type="EMBL" id="FOAF01000003">
    <property type="protein sequence ID" value="SEL68053.1"/>
    <property type="molecule type" value="Genomic_DNA"/>
</dbReference>
<comment type="subcellular location">
    <subcellularLocation>
        <location evidence="1">Membrane</location>
    </subcellularLocation>
</comment>
<accession>A0A1H7S6C7</accession>
<dbReference type="PANTHER" id="PTHR14097">
    <property type="entry name" value="OXIDOREDUCTASE HTATIP2"/>
    <property type="match status" value="1"/>
</dbReference>
<feature type="domain" description="NAD-dependent epimerase/dehydratase" evidence="3">
    <location>
        <begin position="3"/>
        <end position="116"/>
    </location>
</feature>
<dbReference type="RefSeq" id="WP_093326244.1">
    <property type="nucleotide sequence ID" value="NZ_FOAF01000003.1"/>
</dbReference>
<dbReference type="GO" id="GO:0016020">
    <property type="term" value="C:membrane"/>
    <property type="evidence" value="ECO:0007669"/>
    <property type="project" value="UniProtKB-SubCell"/>
</dbReference>
<evidence type="ECO:0000259" key="3">
    <source>
        <dbReference type="Pfam" id="PF01370"/>
    </source>
</evidence>
<dbReference type="Pfam" id="PF01370">
    <property type="entry name" value="Epimerase"/>
    <property type="match status" value="1"/>
</dbReference>
<sequence length="216" mass="24473">MTALIYGATGLIGSQLLSLLIESTDYQNIIIFTRKKIDVENKKVQIILDEFNAIKKHKNNLKADHVFCCLGTTRKKTPDKKEYYKIDHDYPLIAAAIAIENNCKHFHLVSSIGANKESLFFYTKTKGKLENDISFLPFESINIYRPSLLLGQRREKRSAEDISAKILHVLNPALIGPLKKYKGIKAFTVAKAMYNQSLNNSKGINIFLPEELNKIA</sequence>
<proteinExistence type="predicted"/>
<dbReference type="InterPro" id="IPR036291">
    <property type="entry name" value="NAD(P)-bd_dom_sf"/>
</dbReference>
<dbReference type="OrthoDB" id="9798632at2"/>
<gene>
    <name evidence="4" type="ORF">SAMN05661044_03089</name>
</gene>
<dbReference type="AlphaFoldDB" id="A0A1H7S6C7"/>
<name>A0A1H7S6C7_OLID1</name>
<organism evidence="4 5">
    <name type="scientific">Olivibacter domesticus</name>
    <name type="common">Pseudosphingobacterium domesticum</name>
    <dbReference type="NCBI Taxonomy" id="407022"/>
    <lineage>
        <taxon>Bacteria</taxon>
        <taxon>Pseudomonadati</taxon>
        <taxon>Bacteroidota</taxon>
        <taxon>Sphingobacteriia</taxon>
        <taxon>Sphingobacteriales</taxon>
        <taxon>Sphingobacteriaceae</taxon>
        <taxon>Olivibacter</taxon>
    </lineage>
</organism>
<dbReference type="STRING" id="407022.SAMN05661044_03089"/>
<evidence type="ECO:0000313" key="5">
    <source>
        <dbReference type="Proteomes" id="UP000199421"/>
    </source>
</evidence>
<evidence type="ECO:0000313" key="4">
    <source>
        <dbReference type="EMBL" id="SEL68053.1"/>
    </source>
</evidence>
<dbReference type="Gene3D" id="3.40.50.720">
    <property type="entry name" value="NAD(P)-binding Rossmann-like Domain"/>
    <property type="match status" value="1"/>
</dbReference>
<protein>
    <submittedName>
        <fullName evidence="4">NAD dependent epimerase/dehydratase family protein</fullName>
    </submittedName>
</protein>
<dbReference type="InterPro" id="IPR001509">
    <property type="entry name" value="Epimerase_deHydtase"/>
</dbReference>
<reference evidence="5" key="1">
    <citation type="submission" date="2016-10" db="EMBL/GenBank/DDBJ databases">
        <authorList>
            <person name="Varghese N."/>
            <person name="Submissions S."/>
        </authorList>
    </citation>
    <scope>NUCLEOTIDE SEQUENCE [LARGE SCALE GENOMIC DNA]</scope>
    <source>
        <strain evidence="5">DSM 18733</strain>
    </source>
</reference>
<dbReference type="PANTHER" id="PTHR14097:SF7">
    <property type="entry name" value="OXIDOREDUCTASE HTATIP2"/>
    <property type="match status" value="1"/>
</dbReference>
<keyword evidence="2" id="KW-0472">Membrane</keyword>
<keyword evidence="5" id="KW-1185">Reference proteome</keyword>
<evidence type="ECO:0000256" key="2">
    <source>
        <dbReference type="ARBA" id="ARBA00023136"/>
    </source>
</evidence>
<dbReference type="SUPFAM" id="SSF51735">
    <property type="entry name" value="NAD(P)-binding Rossmann-fold domains"/>
    <property type="match status" value="1"/>
</dbReference>